<comment type="caution">
    <text evidence="3">The sequence shown here is derived from an EMBL/GenBank/DDBJ whole genome shotgun (WGS) entry which is preliminary data.</text>
</comment>
<evidence type="ECO:0000259" key="2">
    <source>
        <dbReference type="Pfam" id="PF21107"/>
    </source>
</evidence>
<feature type="region of interest" description="Disordered" evidence="1">
    <location>
        <begin position="164"/>
        <end position="183"/>
    </location>
</feature>
<feature type="domain" description="STPR" evidence="2">
    <location>
        <begin position="89"/>
        <end position="155"/>
    </location>
</feature>
<evidence type="ECO:0000256" key="1">
    <source>
        <dbReference type="SAM" id="MobiDB-lite"/>
    </source>
</evidence>
<dbReference type="InterPro" id="IPR048998">
    <property type="entry name" value="STPR"/>
</dbReference>
<reference evidence="3" key="1">
    <citation type="submission" date="2023-07" db="EMBL/GenBank/DDBJ databases">
        <authorList>
            <consortium name="CYATHOMIX"/>
        </authorList>
    </citation>
    <scope>NUCLEOTIDE SEQUENCE</scope>
    <source>
        <strain evidence="3">N/A</strain>
    </source>
</reference>
<accession>A0AA36DMQ4</accession>
<dbReference type="Pfam" id="PF21107">
    <property type="entry name" value="STPRs"/>
    <property type="match status" value="1"/>
</dbReference>
<sequence>MHEAPAKSNNIAFKSDAAKAQLMLDLEQQPCCSRQNLSLSNETVEQPHEQPLPEETLPEKSLETAKEHTQRKKVERVPSGSNKIADEHKLARLEFNAERCRSKRWLETEQQRAERLAKVAERAKLRRSTETEEQRLLRLRTSADRKRRRVHNSSENEICEGSKRSFTSCGKRSGKQTTVSTCF</sequence>
<name>A0AA36DMQ4_CYLNA</name>
<dbReference type="EMBL" id="CATQJL010000001">
    <property type="protein sequence ID" value="CAJ0590517.1"/>
    <property type="molecule type" value="Genomic_DNA"/>
</dbReference>
<dbReference type="Proteomes" id="UP001176961">
    <property type="component" value="Unassembled WGS sequence"/>
</dbReference>
<proteinExistence type="predicted"/>
<gene>
    <name evidence="3" type="ORF">CYNAS_LOCUS2500</name>
</gene>
<protein>
    <recommendedName>
        <fullName evidence="2">STPR domain-containing protein</fullName>
    </recommendedName>
</protein>
<keyword evidence="4" id="KW-1185">Reference proteome</keyword>
<organism evidence="3 4">
    <name type="scientific">Cylicocyclus nassatus</name>
    <name type="common">Nematode worm</name>
    <dbReference type="NCBI Taxonomy" id="53992"/>
    <lineage>
        <taxon>Eukaryota</taxon>
        <taxon>Metazoa</taxon>
        <taxon>Ecdysozoa</taxon>
        <taxon>Nematoda</taxon>
        <taxon>Chromadorea</taxon>
        <taxon>Rhabditida</taxon>
        <taxon>Rhabditina</taxon>
        <taxon>Rhabditomorpha</taxon>
        <taxon>Strongyloidea</taxon>
        <taxon>Strongylidae</taxon>
        <taxon>Cylicocyclus</taxon>
    </lineage>
</organism>
<dbReference type="AlphaFoldDB" id="A0AA36DMQ4"/>
<feature type="region of interest" description="Disordered" evidence="1">
    <location>
        <begin position="37"/>
        <end position="85"/>
    </location>
</feature>
<evidence type="ECO:0000313" key="3">
    <source>
        <dbReference type="EMBL" id="CAJ0590517.1"/>
    </source>
</evidence>
<evidence type="ECO:0000313" key="4">
    <source>
        <dbReference type="Proteomes" id="UP001176961"/>
    </source>
</evidence>
<feature type="compositionally biased region" description="Basic and acidic residues" evidence="1">
    <location>
        <begin position="57"/>
        <end position="68"/>
    </location>
</feature>